<feature type="transmembrane region" description="Helical" evidence="1">
    <location>
        <begin position="173"/>
        <end position="192"/>
    </location>
</feature>
<feature type="signal peptide" evidence="2">
    <location>
        <begin position="1"/>
        <end position="25"/>
    </location>
</feature>
<feature type="transmembrane region" description="Helical" evidence="1">
    <location>
        <begin position="71"/>
        <end position="89"/>
    </location>
</feature>
<name>A0A0K8MA64_9PROT</name>
<dbReference type="InterPro" id="IPR031566">
    <property type="entry name" value="CitMHS_2"/>
</dbReference>
<keyword evidence="2" id="KW-0732">Signal</keyword>
<evidence type="ECO:0000313" key="4">
    <source>
        <dbReference type="Proteomes" id="UP000036771"/>
    </source>
</evidence>
<dbReference type="EMBL" id="BBVC01000002">
    <property type="protein sequence ID" value="GAO97380.1"/>
    <property type="molecule type" value="Genomic_DNA"/>
</dbReference>
<keyword evidence="1" id="KW-0472">Membrane</keyword>
<dbReference type="STRING" id="1629334.Cva_00011"/>
<sequence precursor="true">MRKRFFRNSSLCLFVLFFCCASALSAEKYFASDTGAFSLWWCLPFGLVLCSLAFFPLILPNIWHPHYGKIVSFYTLGILLPLLSLKGGYDTLSMVTGIMVHHYCPFLLLIAALYITAGGIEINIRASPSAKINTLVLGIATFVAGWIGTTGAAMLFIRPFLALNKDRLCRQHLVIFFIVLVGNVGGGLTPLGDPPLFLGYLEGVNFFWPLKMLTLPILFLAVPLLIIFYLWDRQYQEPLAKRERISFKVCGYENMLYIGGIILLILITSLWKSKMSLDFLGTSWSLEDFVRDAGLFFIACMSYFKTNPLPRKANNFRWSPLREVAILFAAIFITVAPVLEMLKAGNQGPFHQWLSLVHKADGTPSAPLYFWATGLLSSFLDNAPTYLVFFNMAGGDAALLMTTLEPILLAISAGAVFMGALTYIGNAPNFMIKAIAESHDIGMPSFFGYALRVFLLLFPLFGIMTFLFF</sequence>
<feature type="transmembrane region" description="Helical" evidence="1">
    <location>
        <begin position="324"/>
        <end position="342"/>
    </location>
</feature>
<feature type="transmembrane region" description="Helical" evidence="1">
    <location>
        <begin position="135"/>
        <end position="161"/>
    </location>
</feature>
<evidence type="ECO:0000256" key="2">
    <source>
        <dbReference type="SAM" id="SignalP"/>
    </source>
</evidence>
<proteinExistence type="predicted"/>
<feature type="transmembrane region" description="Helical" evidence="1">
    <location>
        <begin position="368"/>
        <end position="394"/>
    </location>
</feature>
<keyword evidence="4" id="KW-1185">Reference proteome</keyword>
<dbReference type="OrthoDB" id="9765532at2"/>
<dbReference type="Proteomes" id="UP000036771">
    <property type="component" value="Unassembled WGS sequence"/>
</dbReference>
<dbReference type="Pfam" id="PF16980">
    <property type="entry name" value="CitMHS_2"/>
    <property type="match status" value="1"/>
</dbReference>
<keyword evidence="1" id="KW-0812">Transmembrane</keyword>
<gene>
    <name evidence="3" type="ORF">Cva_00011</name>
</gene>
<comment type="caution">
    <text evidence="3">The sequence shown here is derived from an EMBL/GenBank/DDBJ whole genome shotgun (WGS) entry which is preliminary data.</text>
</comment>
<reference evidence="3 4" key="1">
    <citation type="submission" date="2015-03" db="EMBL/GenBank/DDBJ databases">
        <title>Caedibacter varicaedens, whole genome shotgun sequence.</title>
        <authorList>
            <person name="Suzuki H."/>
            <person name="Dapper A.L."/>
            <person name="Gibson A.K."/>
            <person name="Jackson C."/>
            <person name="Lee H."/>
            <person name="Pejaver V.R."/>
            <person name="Doak T."/>
            <person name="Lynch M."/>
        </authorList>
    </citation>
    <scope>NUCLEOTIDE SEQUENCE [LARGE SCALE GENOMIC DNA]</scope>
</reference>
<feature type="chain" id="PRO_5005512618" evidence="2">
    <location>
        <begin position="26"/>
        <end position="469"/>
    </location>
</feature>
<feature type="transmembrane region" description="Helical" evidence="1">
    <location>
        <begin position="252"/>
        <end position="271"/>
    </location>
</feature>
<organism evidence="3 4">
    <name type="scientific">Caedimonas varicaedens</name>
    <dbReference type="NCBI Taxonomy" id="1629334"/>
    <lineage>
        <taxon>Bacteria</taxon>
        <taxon>Pseudomonadati</taxon>
        <taxon>Pseudomonadota</taxon>
        <taxon>Alphaproteobacteria</taxon>
        <taxon>Holosporales</taxon>
        <taxon>Caedimonadaceae</taxon>
        <taxon>Caedimonas</taxon>
    </lineage>
</organism>
<feature type="transmembrane region" description="Helical" evidence="1">
    <location>
        <begin position="446"/>
        <end position="468"/>
    </location>
</feature>
<accession>A0A0K8MA64</accession>
<evidence type="ECO:0000256" key="1">
    <source>
        <dbReference type="SAM" id="Phobius"/>
    </source>
</evidence>
<evidence type="ECO:0000313" key="3">
    <source>
        <dbReference type="EMBL" id="GAO97380.1"/>
    </source>
</evidence>
<feature type="transmembrane region" description="Helical" evidence="1">
    <location>
        <begin position="406"/>
        <end position="426"/>
    </location>
</feature>
<feature type="transmembrane region" description="Helical" evidence="1">
    <location>
        <begin position="212"/>
        <end position="231"/>
    </location>
</feature>
<protein>
    <submittedName>
        <fullName evidence="3">Citrate transporter</fullName>
    </submittedName>
</protein>
<feature type="transmembrane region" description="Helical" evidence="1">
    <location>
        <begin position="36"/>
        <end position="59"/>
    </location>
</feature>
<keyword evidence="1" id="KW-1133">Transmembrane helix</keyword>
<dbReference type="AlphaFoldDB" id="A0A0K8MA64"/>